<protein>
    <submittedName>
        <fullName evidence="1">Uncharacterized protein</fullName>
    </submittedName>
</protein>
<organism evidence="1 2">
    <name type="scientific">Methylophaga muralis</name>
    <dbReference type="NCBI Taxonomy" id="291169"/>
    <lineage>
        <taxon>Bacteria</taxon>
        <taxon>Pseudomonadati</taxon>
        <taxon>Pseudomonadota</taxon>
        <taxon>Gammaproteobacteria</taxon>
        <taxon>Thiotrichales</taxon>
        <taxon>Piscirickettsiaceae</taxon>
        <taxon>Methylophaga</taxon>
    </lineage>
</organism>
<gene>
    <name evidence="1" type="ORF">A9E74_01909</name>
</gene>
<evidence type="ECO:0000313" key="2">
    <source>
        <dbReference type="Proteomes" id="UP000094379"/>
    </source>
</evidence>
<sequence>MLNLIHTSVLIASLMAEPDPCYDVVERAKSLSGPDQQLSLLGGCLASRNTVFVHAAVAIEMAKIANEHGMPEEVDRYLELLETMIERIYLDSVDSQPEQ</sequence>
<comment type="caution">
    <text evidence="1">The sequence shown here is derived from an EMBL/GenBank/DDBJ whole genome shotgun (WGS) entry which is preliminary data.</text>
</comment>
<dbReference type="EMBL" id="MCRI01000021">
    <property type="protein sequence ID" value="ODN66343.1"/>
    <property type="molecule type" value="Genomic_DNA"/>
</dbReference>
<dbReference type="RefSeq" id="WP_069296338.1">
    <property type="nucleotide sequence ID" value="NZ_MCRI01000021.1"/>
</dbReference>
<evidence type="ECO:0000313" key="1">
    <source>
        <dbReference type="EMBL" id="ODN66343.1"/>
    </source>
</evidence>
<keyword evidence="2" id="KW-1185">Reference proteome</keyword>
<dbReference type="Proteomes" id="UP000094379">
    <property type="component" value="Unassembled WGS sequence"/>
</dbReference>
<proteinExistence type="predicted"/>
<accession>A0A1E3GQL2</accession>
<name>A0A1E3GQL2_9GAMM</name>
<dbReference type="AlphaFoldDB" id="A0A1E3GQL2"/>
<reference evidence="1 2" key="1">
    <citation type="submission" date="2016-07" db="EMBL/GenBank/DDBJ databases">
        <title>Draft Genome Sequence of Methylophaga muralis Bur 1.</title>
        <authorList>
            <person name="Vasilenko O.V."/>
            <person name="Doronina N.V."/>
            <person name="Shmareva M.N."/>
            <person name="Tarlachkov S.V."/>
            <person name="Mustakhimov I."/>
            <person name="Trotsenko Y.A."/>
        </authorList>
    </citation>
    <scope>NUCLEOTIDE SEQUENCE [LARGE SCALE GENOMIC DNA]</scope>
    <source>
        <strain evidence="1 2">Bur 1</strain>
    </source>
</reference>